<name>A0ABN3D2M0_9ACTN</name>
<evidence type="ECO:0008006" key="3">
    <source>
        <dbReference type="Google" id="ProtNLM"/>
    </source>
</evidence>
<organism evidence="1 2">
    <name type="scientific">Nonomuraea monospora</name>
    <dbReference type="NCBI Taxonomy" id="568818"/>
    <lineage>
        <taxon>Bacteria</taxon>
        <taxon>Bacillati</taxon>
        <taxon>Actinomycetota</taxon>
        <taxon>Actinomycetes</taxon>
        <taxon>Streptosporangiales</taxon>
        <taxon>Streptosporangiaceae</taxon>
        <taxon>Nonomuraea</taxon>
    </lineage>
</organism>
<accession>A0ABN3D2M0</accession>
<sequence length="96" mass="10112">MASPLPEVRRLKSVSAFKGEAPTSCSRAAGPGTRWAPRLALSCATAAAAGSAGRSPILEANADRNDWRNVLFFDRPVPCFLVPVFTRAVCAVPGAR</sequence>
<evidence type="ECO:0000313" key="1">
    <source>
        <dbReference type="EMBL" id="GAA2215821.1"/>
    </source>
</evidence>
<comment type="caution">
    <text evidence="1">The sequence shown here is derived from an EMBL/GenBank/DDBJ whole genome shotgun (WGS) entry which is preliminary data.</text>
</comment>
<proteinExistence type="predicted"/>
<gene>
    <name evidence="1" type="ORF">GCM10009850_112890</name>
</gene>
<reference evidence="1 2" key="1">
    <citation type="journal article" date="2019" name="Int. J. Syst. Evol. Microbiol.">
        <title>The Global Catalogue of Microorganisms (GCM) 10K type strain sequencing project: providing services to taxonomists for standard genome sequencing and annotation.</title>
        <authorList>
            <consortium name="The Broad Institute Genomics Platform"/>
            <consortium name="The Broad Institute Genome Sequencing Center for Infectious Disease"/>
            <person name="Wu L."/>
            <person name="Ma J."/>
        </authorList>
    </citation>
    <scope>NUCLEOTIDE SEQUENCE [LARGE SCALE GENOMIC DNA]</scope>
    <source>
        <strain evidence="1 2">JCM 16114</strain>
    </source>
</reference>
<dbReference type="Proteomes" id="UP001499843">
    <property type="component" value="Unassembled WGS sequence"/>
</dbReference>
<evidence type="ECO:0000313" key="2">
    <source>
        <dbReference type="Proteomes" id="UP001499843"/>
    </source>
</evidence>
<protein>
    <recommendedName>
        <fullName evidence="3">Secreted protein</fullName>
    </recommendedName>
</protein>
<dbReference type="EMBL" id="BAAAQX010000055">
    <property type="protein sequence ID" value="GAA2215821.1"/>
    <property type="molecule type" value="Genomic_DNA"/>
</dbReference>
<keyword evidence="2" id="KW-1185">Reference proteome</keyword>